<dbReference type="EMBL" id="JAULSV010000006">
    <property type="protein sequence ID" value="KAK0641924.1"/>
    <property type="molecule type" value="Genomic_DNA"/>
</dbReference>
<keyword evidence="8" id="KW-1185">Reference proteome</keyword>
<comment type="similarity">
    <text evidence="1">Belongs to the multicopper oxidase family.</text>
</comment>
<feature type="signal peptide" evidence="4">
    <location>
        <begin position="1"/>
        <end position="22"/>
    </location>
</feature>
<evidence type="ECO:0000256" key="2">
    <source>
        <dbReference type="ARBA" id="ARBA00023008"/>
    </source>
</evidence>
<evidence type="ECO:0000313" key="8">
    <source>
        <dbReference type="Proteomes" id="UP001174936"/>
    </source>
</evidence>
<proteinExistence type="inferred from homology"/>
<evidence type="ECO:0000256" key="1">
    <source>
        <dbReference type="ARBA" id="ARBA00010609"/>
    </source>
</evidence>
<dbReference type="InterPro" id="IPR008972">
    <property type="entry name" value="Cupredoxin"/>
</dbReference>
<dbReference type="InterPro" id="IPR045087">
    <property type="entry name" value="Cu-oxidase_fam"/>
</dbReference>
<dbReference type="SUPFAM" id="SSF49503">
    <property type="entry name" value="Cupredoxins"/>
    <property type="match status" value="3"/>
</dbReference>
<feature type="domain" description="Plastocyanin-like" evidence="5">
    <location>
        <begin position="361"/>
        <end position="481"/>
    </location>
</feature>
<dbReference type="InterPro" id="IPR011706">
    <property type="entry name" value="Cu-oxidase_C"/>
</dbReference>
<dbReference type="GO" id="GO:0005507">
    <property type="term" value="F:copper ion binding"/>
    <property type="evidence" value="ECO:0007669"/>
    <property type="project" value="InterPro"/>
</dbReference>
<organism evidence="7 8">
    <name type="scientific">Cercophora newfieldiana</name>
    <dbReference type="NCBI Taxonomy" id="92897"/>
    <lineage>
        <taxon>Eukaryota</taxon>
        <taxon>Fungi</taxon>
        <taxon>Dikarya</taxon>
        <taxon>Ascomycota</taxon>
        <taxon>Pezizomycotina</taxon>
        <taxon>Sordariomycetes</taxon>
        <taxon>Sordariomycetidae</taxon>
        <taxon>Sordariales</taxon>
        <taxon>Lasiosphaeriaceae</taxon>
        <taxon>Cercophora</taxon>
    </lineage>
</organism>
<accession>A0AA39XX74</accession>
<keyword evidence="2" id="KW-0186">Copper</keyword>
<evidence type="ECO:0000256" key="4">
    <source>
        <dbReference type="SAM" id="SignalP"/>
    </source>
</evidence>
<comment type="caution">
    <text evidence="7">The sequence shown here is derived from an EMBL/GenBank/DDBJ whole genome shotgun (WGS) entry which is preliminary data.</text>
</comment>
<evidence type="ECO:0000259" key="5">
    <source>
        <dbReference type="Pfam" id="PF07731"/>
    </source>
</evidence>
<dbReference type="CDD" id="cd13866">
    <property type="entry name" value="CuRO_2_BOD"/>
    <property type="match status" value="1"/>
</dbReference>
<dbReference type="CDD" id="cd13889">
    <property type="entry name" value="CuRO_3_BOD"/>
    <property type="match status" value="1"/>
</dbReference>
<feature type="region of interest" description="Disordered" evidence="3">
    <location>
        <begin position="534"/>
        <end position="571"/>
    </location>
</feature>
<keyword evidence="4" id="KW-0732">Signal</keyword>
<dbReference type="PANTHER" id="PTHR48267">
    <property type="entry name" value="CUPREDOXIN SUPERFAMILY PROTEIN"/>
    <property type="match status" value="1"/>
</dbReference>
<feature type="chain" id="PRO_5041337840" evidence="4">
    <location>
        <begin position="23"/>
        <end position="571"/>
    </location>
</feature>
<dbReference type="Pfam" id="PF07731">
    <property type="entry name" value="Cu-oxidase_2"/>
    <property type="match status" value="1"/>
</dbReference>
<feature type="domain" description="Plastocyanin-like" evidence="6">
    <location>
        <begin position="57"/>
        <end position="161"/>
    </location>
</feature>
<dbReference type="InterPro" id="IPR011707">
    <property type="entry name" value="Cu-oxidase-like_N"/>
</dbReference>
<feature type="compositionally biased region" description="Basic and acidic residues" evidence="3">
    <location>
        <begin position="534"/>
        <end position="565"/>
    </location>
</feature>
<dbReference type="Gene3D" id="2.60.40.420">
    <property type="entry name" value="Cupredoxins - blue copper proteins"/>
    <property type="match status" value="3"/>
</dbReference>
<dbReference type="PANTHER" id="PTHR48267:SF1">
    <property type="entry name" value="BILIRUBIN OXIDASE"/>
    <property type="match status" value="1"/>
</dbReference>
<evidence type="ECO:0000259" key="6">
    <source>
        <dbReference type="Pfam" id="PF07732"/>
    </source>
</evidence>
<evidence type="ECO:0000256" key="3">
    <source>
        <dbReference type="SAM" id="MobiDB-lite"/>
    </source>
</evidence>
<dbReference type="AlphaFoldDB" id="A0AA39XX74"/>
<protein>
    <submittedName>
        <fullName evidence="7">Cupredoxin</fullName>
    </submittedName>
</protein>
<sequence length="571" mass="64022">MLIPNFSFLTAALSLLATPCLSHDTPMRHERQVATRDILYYEVEIKSFQHTFFPGLEPATLVGYDGMSPGPTFIIPRGTESIVRFINNASTPNSVHLHGSYSRAPFDGWAEDVTQPGEYKDYYFPNAQAARTMWYHDHAVHITAENAYMGQAGMYLIHDPAEDALGLPSGYGVHDIPLVLSSKQYNANGTLFSTVGERISLWGDTLHVNGQPWPYLSVSPRPYRFRFLNAAVSRTFALYFVTTTSPHTNKIPFHVIASDSGLLEKPIPTSTLYLSMAERYEIVFDFSRFAGQTIELRNFPRAGGAGTETDYESTHQVMRFVVAPNDNTTSPSPSPPLPTHLRTIPYPLPTNRTHIAHRFKFHRANGKWLINNTPFSDPANRILASVPEGTVETWELENTTDGWSHPVHIHLVDFRILSRHGHGVRGVTAYERAGLKDVVWLGREEKVLVEAHYAPWEGTYMMHCHNLVHEDDDMMVAFNVTGPVGGKGKGKETGGFEDPMEGKWRAKGWKKDDVLQRKGEFSDAAIAKRVKEMVDAKPYEQGEGKVKVKRAGKGENSDQGRDGKRAGRRRT</sequence>
<reference evidence="7" key="1">
    <citation type="submission" date="2023-06" db="EMBL/GenBank/DDBJ databases">
        <title>Genome-scale phylogeny and comparative genomics of the fungal order Sordariales.</title>
        <authorList>
            <consortium name="Lawrence Berkeley National Laboratory"/>
            <person name="Hensen N."/>
            <person name="Bonometti L."/>
            <person name="Westerberg I."/>
            <person name="Brannstrom I.O."/>
            <person name="Guillou S."/>
            <person name="Cros-Aarteil S."/>
            <person name="Calhoun S."/>
            <person name="Haridas S."/>
            <person name="Kuo A."/>
            <person name="Mondo S."/>
            <person name="Pangilinan J."/>
            <person name="Riley R."/>
            <person name="Labutti K."/>
            <person name="Andreopoulos B."/>
            <person name="Lipzen A."/>
            <person name="Chen C."/>
            <person name="Yanf M."/>
            <person name="Daum C."/>
            <person name="Ng V."/>
            <person name="Clum A."/>
            <person name="Steindorff A."/>
            <person name="Ohm R."/>
            <person name="Martin F."/>
            <person name="Silar P."/>
            <person name="Natvig D."/>
            <person name="Lalanne C."/>
            <person name="Gautier V."/>
            <person name="Ament-Velasquez S.L."/>
            <person name="Kruys A."/>
            <person name="Hutchinson M.I."/>
            <person name="Powell A.J."/>
            <person name="Barry K."/>
            <person name="Miller A.N."/>
            <person name="Grigoriev I.V."/>
            <person name="Debuchy R."/>
            <person name="Gladieux P."/>
            <person name="Thoren M.H."/>
            <person name="Johannesson H."/>
        </authorList>
    </citation>
    <scope>NUCLEOTIDE SEQUENCE</scope>
    <source>
        <strain evidence="7">SMH2532-1</strain>
    </source>
</reference>
<dbReference type="Pfam" id="PF07732">
    <property type="entry name" value="Cu-oxidase_3"/>
    <property type="match status" value="1"/>
</dbReference>
<dbReference type="Proteomes" id="UP001174936">
    <property type="component" value="Unassembled WGS sequence"/>
</dbReference>
<gene>
    <name evidence="7" type="ORF">B0T16DRAFT_431535</name>
</gene>
<evidence type="ECO:0000313" key="7">
    <source>
        <dbReference type="EMBL" id="KAK0641924.1"/>
    </source>
</evidence>
<name>A0AA39XX74_9PEZI</name>
<dbReference type="GO" id="GO:0016491">
    <property type="term" value="F:oxidoreductase activity"/>
    <property type="evidence" value="ECO:0007669"/>
    <property type="project" value="InterPro"/>
</dbReference>